<comment type="caution">
    <text evidence="3">The sequence shown here is derived from an EMBL/GenBank/DDBJ whole genome shotgun (WGS) entry which is preliminary data.</text>
</comment>
<dbReference type="InterPro" id="IPR029030">
    <property type="entry name" value="Caspase-like_dom_sf"/>
</dbReference>
<dbReference type="InterPro" id="IPR029031">
    <property type="entry name" value="Gingipain_N_sf"/>
</dbReference>
<protein>
    <recommendedName>
        <fullName evidence="2">Gingipain domain-containing protein</fullName>
    </recommendedName>
</protein>
<keyword evidence="4" id="KW-1185">Reference proteome</keyword>
<gene>
    <name evidence="3" type="ORF">A4D02_04190</name>
</gene>
<evidence type="ECO:0000313" key="3">
    <source>
        <dbReference type="EMBL" id="OQP55512.1"/>
    </source>
</evidence>
<dbReference type="EMBL" id="LWBO01000001">
    <property type="protein sequence ID" value="OQP55512.1"/>
    <property type="molecule type" value="Genomic_DNA"/>
</dbReference>
<accession>A0ABX3P5S1</accession>
<dbReference type="CDD" id="cd02258">
    <property type="entry name" value="Peptidase_C25_N"/>
    <property type="match status" value="1"/>
</dbReference>
<proteinExistence type="predicted"/>
<dbReference type="NCBIfam" id="NF033707">
    <property type="entry name" value="T9SS_sortase"/>
    <property type="match status" value="1"/>
</dbReference>
<evidence type="ECO:0000256" key="1">
    <source>
        <dbReference type="ARBA" id="ARBA00022729"/>
    </source>
</evidence>
<dbReference type="Gene3D" id="3.40.50.10390">
    <property type="entry name" value="Gingipain r, domain 1"/>
    <property type="match status" value="1"/>
</dbReference>
<name>A0ABX3P5S1_9BACT</name>
<dbReference type="Gene3D" id="2.60.40.4070">
    <property type="match status" value="1"/>
</dbReference>
<dbReference type="InterPro" id="IPR001769">
    <property type="entry name" value="Gingipain"/>
</dbReference>
<evidence type="ECO:0000259" key="2">
    <source>
        <dbReference type="Pfam" id="PF01364"/>
    </source>
</evidence>
<organism evidence="3 4">
    <name type="scientific">Niastella koreensis</name>
    <dbReference type="NCBI Taxonomy" id="354356"/>
    <lineage>
        <taxon>Bacteria</taxon>
        <taxon>Pseudomonadati</taxon>
        <taxon>Bacteroidota</taxon>
        <taxon>Chitinophagia</taxon>
        <taxon>Chitinophagales</taxon>
        <taxon>Chitinophagaceae</taxon>
        <taxon>Niastella</taxon>
    </lineage>
</organism>
<evidence type="ECO:0000313" key="4">
    <source>
        <dbReference type="Proteomes" id="UP000192277"/>
    </source>
</evidence>
<sequence length="1147" mass="125843">MHGRPFIHLMMAGIFVMTFLLVMTMPVHAQRSYTANSVLAMGNWYKISTTSPGIYKIDLPFLTSLGINTSGLTSSGVKLYGNGGQMLPEKPLNTVADDLVENAIWVEDGGDGQLNGADYILFYAAGPHAWTKDSLNKTFHHQKNIYSDTSWYYLVIGQNGKRITTAAVTAAPNTTVTQATRNWFYELDTVNLLSSGRQWYGEEYSTNGGKALTHTYAVNMPNVLPDAATIRAAGVARSFNTDSRFAVSVNNQAAMQINLPATGTGLYDAFATTAQSSGTFSTTQTPLAVKFDYTQGSAGSQGWLDWVEILARVDLNMNGVNQLPFRDWNSVGPGKVSSFIIKNATAAVQVWDVTNGLEPVKMQGSLNGTDWRFVNESSRLHEYIAFTANGFLTPGVGDRVPNQNLHGIATPQYIIITAPTLLGQAQRLAQYHQQRDNLSSLVVTVNQVYNEFSSGSPDPTALRDFVKMFYDRAGGDSTKAPRYLLLFGDASFDYRNRISNNTNLVPCWESPTALDPLATYTSDDFFGFLGDNDDINGTATNLLDIGIGRIPAQNEREAQSMVDKILAYNDPKSLGAWRNECTFIADDEDNNLHLNDAETMTQAVAGVSPQENIDKIYLDAFPQESSSAGSRYPAVNQAINNKIYSGTLLWNYSGHGSYSRLAEEVVLDKDIINTFNNPNKLPLFITATCDVAPYDNPLISSIGENLLLRDKTGAIALMATTRVVFAFSNKVMNENYLKTAFQRRADSSYRSLGEAVRDAKNYTYNFSSDVVNNRKFTLLGDPALTLAFPVYQVKTTAINGNAVSNTPDTLKALSEYTISGAVQDNAGNPLNDFNGTIYPTIFDKATTVNTLGNDAASIPVPVQMQKNILFKGKATVSNGRFAFSFIVPKDISYQYGNGKISYYGDNGTKDANGVLTNIIVGGSGNGVVDPLGPSIKAYLNDEKFVNGSITNDRPVLILKLADSSGINILGTGIGHDLVAVLDNDQKNQYVLNEFYEADLNNFRQGTVHFQLPALAPGSHTLSIKAWDAANNSGETTLNFRVVSEQNFALDHVLNYPNPFTTHTTFWFEHNRPGEELLIQIQVYTVTGKLVKTIRRTIFSPGTRSSDCEWNGRDDYGDKIGRGVYIYRLWVQTGDGKAAEKLEKLFIL</sequence>
<keyword evidence="1" id="KW-0732">Signal</keyword>
<dbReference type="Pfam" id="PF01364">
    <property type="entry name" value="Peptidase_C25"/>
    <property type="match status" value="1"/>
</dbReference>
<feature type="domain" description="Gingipain" evidence="2">
    <location>
        <begin position="413"/>
        <end position="786"/>
    </location>
</feature>
<dbReference type="Gene3D" id="3.40.50.1460">
    <property type="match status" value="1"/>
</dbReference>
<reference evidence="3 4" key="1">
    <citation type="submission" date="2016-04" db="EMBL/GenBank/DDBJ databases">
        <authorList>
            <person name="Chen L."/>
            <person name="Zhuang W."/>
            <person name="Wang G."/>
        </authorList>
    </citation>
    <scope>NUCLEOTIDE SEQUENCE [LARGE SCALE GENOMIC DNA]</scope>
    <source>
        <strain evidence="4">GR20</strain>
    </source>
</reference>
<dbReference type="SUPFAM" id="SSF52129">
    <property type="entry name" value="Caspase-like"/>
    <property type="match status" value="1"/>
</dbReference>
<dbReference type="Proteomes" id="UP000192277">
    <property type="component" value="Unassembled WGS sequence"/>
</dbReference>